<feature type="compositionally biased region" description="Low complexity" evidence="1">
    <location>
        <begin position="16"/>
        <end position="41"/>
    </location>
</feature>
<reference evidence="2 3" key="1">
    <citation type="submission" date="2023-08" db="EMBL/GenBank/DDBJ databases">
        <title>The draft genome sequence of Paracraurococcus sp. LOR1-02.</title>
        <authorList>
            <person name="Kingkaew E."/>
            <person name="Tanasupawat S."/>
        </authorList>
    </citation>
    <scope>NUCLEOTIDE SEQUENCE [LARGE SCALE GENOMIC DNA]</scope>
    <source>
        <strain evidence="2 3">LOR1-02</strain>
    </source>
</reference>
<gene>
    <name evidence="2" type="ORF">Q7A36_21945</name>
</gene>
<keyword evidence="3" id="KW-1185">Reference proteome</keyword>
<evidence type="ECO:0000313" key="2">
    <source>
        <dbReference type="EMBL" id="MDO9711030.1"/>
    </source>
</evidence>
<sequence>MNDVEREPANAEDVESSAPALASTSAPVANAPPTNNVPSTTLDDFGLTIEEISAPTARPVLPLNAVEGQRKLVCDRLERTKQDINSGKVQKGPSDYRRDGGIFKVVPKLGNVPLLPVAANGKRQGIPAGKTLKEVAATIDRIKQAVEAGALDEHFPDAMRRREKAIQNKLNSQKRNKSARIGNTTEEGA</sequence>
<dbReference type="Proteomes" id="UP001243009">
    <property type="component" value="Unassembled WGS sequence"/>
</dbReference>
<evidence type="ECO:0000256" key="1">
    <source>
        <dbReference type="SAM" id="MobiDB-lite"/>
    </source>
</evidence>
<name>A0ABT9E4V7_9PROT</name>
<dbReference type="EMBL" id="JAUTWS010000023">
    <property type="protein sequence ID" value="MDO9711030.1"/>
    <property type="molecule type" value="Genomic_DNA"/>
</dbReference>
<proteinExistence type="predicted"/>
<protein>
    <submittedName>
        <fullName evidence="2">Uncharacterized protein</fullName>
    </submittedName>
</protein>
<feature type="region of interest" description="Disordered" evidence="1">
    <location>
        <begin position="1"/>
        <end position="42"/>
    </location>
</feature>
<dbReference type="RefSeq" id="WP_305105888.1">
    <property type="nucleotide sequence ID" value="NZ_JAUTWS010000023.1"/>
</dbReference>
<feature type="region of interest" description="Disordered" evidence="1">
    <location>
        <begin position="163"/>
        <end position="189"/>
    </location>
</feature>
<evidence type="ECO:0000313" key="3">
    <source>
        <dbReference type="Proteomes" id="UP001243009"/>
    </source>
</evidence>
<accession>A0ABT9E4V7</accession>
<organism evidence="2 3">
    <name type="scientific">Paracraurococcus lichenis</name>
    <dbReference type="NCBI Taxonomy" id="3064888"/>
    <lineage>
        <taxon>Bacteria</taxon>
        <taxon>Pseudomonadati</taxon>
        <taxon>Pseudomonadota</taxon>
        <taxon>Alphaproteobacteria</taxon>
        <taxon>Acetobacterales</taxon>
        <taxon>Roseomonadaceae</taxon>
        <taxon>Paracraurococcus</taxon>
    </lineage>
</organism>
<comment type="caution">
    <text evidence="2">The sequence shown here is derived from an EMBL/GenBank/DDBJ whole genome shotgun (WGS) entry which is preliminary data.</text>
</comment>